<evidence type="ECO:0000256" key="2">
    <source>
        <dbReference type="ARBA" id="ARBA00011233"/>
    </source>
</evidence>
<evidence type="ECO:0000256" key="9">
    <source>
        <dbReference type="ARBA" id="ARBA00023136"/>
    </source>
</evidence>
<dbReference type="InterPro" id="IPR023614">
    <property type="entry name" value="Porin_dom_sf"/>
</dbReference>
<dbReference type="InterPro" id="IPR033900">
    <property type="entry name" value="Gram_neg_porin_domain"/>
</dbReference>
<evidence type="ECO:0000256" key="5">
    <source>
        <dbReference type="ARBA" id="ARBA00022692"/>
    </source>
</evidence>
<keyword evidence="13" id="KW-1185">Reference proteome</keyword>
<dbReference type="InterPro" id="IPR002299">
    <property type="entry name" value="Porin_Neis"/>
</dbReference>
<dbReference type="PANTHER" id="PTHR34501">
    <property type="entry name" value="PROTEIN YDDL-RELATED"/>
    <property type="match status" value="1"/>
</dbReference>
<dbReference type="GO" id="GO:0046930">
    <property type="term" value="C:pore complex"/>
    <property type="evidence" value="ECO:0007669"/>
    <property type="project" value="UniProtKB-KW"/>
</dbReference>
<keyword evidence="4" id="KW-1134">Transmembrane beta strand</keyword>
<dbReference type="EMBL" id="CP069798">
    <property type="protein sequence ID" value="QRQ82778.1"/>
    <property type="molecule type" value="Genomic_DNA"/>
</dbReference>
<dbReference type="GO" id="GO:0009279">
    <property type="term" value="C:cell outer membrane"/>
    <property type="evidence" value="ECO:0007669"/>
    <property type="project" value="UniProtKB-SubCell"/>
</dbReference>
<evidence type="ECO:0000256" key="1">
    <source>
        <dbReference type="ARBA" id="ARBA00004571"/>
    </source>
</evidence>
<dbReference type="RefSeq" id="WP_230340066.1">
    <property type="nucleotide sequence ID" value="NZ_CP069798.1"/>
</dbReference>
<evidence type="ECO:0000256" key="4">
    <source>
        <dbReference type="ARBA" id="ARBA00022452"/>
    </source>
</evidence>
<keyword evidence="9" id="KW-0472">Membrane</keyword>
<dbReference type="PANTHER" id="PTHR34501:SF9">
    <property type="entry name" value="MAJOR OUTER MEMBRANE PROTEIN P.IA"/>
    <property type="match status" value="1"/>
</dbReference>
<sequence length="366" mass="39274">MKKTLIALTLATLPVAAMAEVVLYGQIKAGYEASSSKVASGDRSPYTNGIADFGSRIGFKGSEDLGNGLKAIWQVESKTSIAGTDSGWSSRDSFIGLEGGFGKVRAGHLSNQMNSNMDTPDAWEYSNEALGLAKYTRTSQRYAGVRYDSPDFAGFNFNVLFSPRDNNAAEEGGVRAGATHAKYGFGLNYENSGFFAKYGFDFLKNSAGYNLDGQVHRLEGGYDANNLFVALGYQNAKNTSTYASTAVSNYVALHNADPANANDQIKYSAKDAINFRGQEVALTAGYHFGNVFPKISYAHGWNVKTTDGEKISVGNTKYDQIVLGADYDFSKRTTAMVSAGWLSEGLGEGNGKAKTTALGVGMKHKF</sequence>
<keyword evidence="10" id="KW-0998">Cell outer membrane</keyword>
<evidence type="ECO:0000256" key="10">
    <source>
        <dbReference type="ARBA" id="ARBA00023237"/>
    </source>
</evidence>
<dbReference type="Pfam" id="PF00267">
    <property type="entry name" value="Porin_1"/>
    <property type="match status" value="1"/>
</dbReference>
<gene>
    <name evidence="12" type="ORF">JQU52_05180</name>
</gene>
<keyword evidence="3" id="KW-0813">Transport</keyword>
<evidence type="ECO:0000313" key="13">
    <source>
        <dbReference type="Proteomes" id="UP000653156"/>
    </source>
</evidence>
<dbReference type="SUPFAM" id="SSF56935">
    <property type="entry name" value="Porins"/>
    <property type="match status" value="1"/>
</dbReference>
<comment type="subcellular location">
    <subcellularLocation>
        <location evidence="1">Cell outer membrane</location>
        <topology evidence="1">Multi-pass membrane protein</topology>
    </subcellularLocation>
</comment>
<organism evidence="12 13">
    <name type="scientific">Paralysiella testudinis</name>
    <dbReference type="NCBI Taxonomy" id="2809020"/>
    <lineage>
        <taxon>Bacteria</taxon>
        <taxon>Pseudomonadati</taxon>
        <taxon>Pseudomonadota</taxon>
        <taxon>Betaproteobacteria</taxon>
        <taxon>Neisseriales</taxon>
        <taxon>Neisseriaceae</taxon>
        <taxon>Paralysiella</taxon>
    </lineage>
</organism>
<name>A0A892ZK27_9NEIS</name>
<keyword evidence="5" id="KW-0812">Transmembrane</keyword>
<accession>A0A892ZK27</accession>
<feature type="signal peptide" evidence="11">
    <location>
        <begin position="1"/>
        <end position="19"/>
    </location>
</feature>
<protein>
    <submittedName>
        <fullName evidence="12">Porin</fullName>
    </submittedName>
</protein>
<dbReference type="AlphaFoldDB" id="A0A892ZK27"/>
<proteinExistence type="predicted"/>
<evidence type="ECO:0000256" key="6">
    <source>
        <dbReference type="ARBA" id="ARBA00022729"/>
    </source>
</evidence>
<reference evidence="12" key="1">
    <citation type="submission" date="2021-02" db="EMBL/GenBank/DDBJ databases">
        <title>Neisseriaceae sp. 26B isolated from the cloaca of a Common Toad-headed Turtle (Mesoclemmys nasuta).</title>
        <authorList>
            <person name="Spergser J."/>
            <person name="Busse H.-J."/>
        </authorList>
    </citation>
    <scope>NUCLEOTIDE SEQUENCE</scope>
    <source>
        <strain evidence="12">26B</strain>
    </source>
</reference>
<evidence type="ECO:0000256" key="11">
    <source>
        <dbReference type="SAM" id="SignalP"/>
    </source>
</evidence>
<evidence type="ECO:0000256" key="8">
    <source>
        <dbReference type="ARBA" id="ARBA00023114"/>
    </source>
</evidence>
<dbReference type="InterPro" id="IPR050298">
    <property type="entry name" value="Gram-neg_bact_OMP"/>
</dbReference>
<evidence type="ECO:0000256" key="7">
    <source>
        <dbReference type="ARBA" id="ARBA00023065"/>
    </source>
</evidence>
<dbReference type="GO" id="GO:0015288">
    <property type="term" value="F:porin activity"/>
    <property type="evidence" value="ECO:0007669"/>
    <property type="project" value="UniProtKB-KW"/>
</dbReference>
<dbReference type="InterPro" id="IPR001702">
    <property type="entry name" value="Porin_Gram-ve"/>
</dbReference>
<dbReference type="CDD" id="cd00342">
    <property type="entry name" value="gram_neg_porins"/>
    <property type="match status" value="1"/>
</dbReference>
<dbReference type="PRINTS" id="PR00182">
    <property type="entry name" value="ECOLNEIPORIN"/>
</dbReference>
<evidence type="ECO:0000256" key="3">
    <source>
        <dbReference type="ARBA" id="ARBA00022448"/>
    </source>
</evidence>
<dbReference type="PRINTS" id="PR00184">
    <property type="entry name" value="NEISSPPORIN"/>
</dbReference>
<feature type="chain" id="PRO_5034479043" evidence="11">
    <location>
        <begin position="20"/>
        <end position="366"/>
    </location>
</feature>
<comment type="subunit">
    <text evidence="2">Homotrimer.</text>
</comment>
<evidence type="ECO:0000313" key="12">
    <source>
        <dbReference type="EMBL" id="QRQ82778.1"/>
    </source>
</evidence>
<dbReference type="GO" id="GO:0034220">
    <property type="term" value="P:monoatomic ion transmembrane transport"/>
    <property type="evidence" value="ECO:0007669"/>
    <property type="project" value="InterPro"/>
</dbReference>
<dbReference type="Proteomes" id="UP000653156">
    <property type="component" value="Chromosome"/>
</dbReference>
<keyword evidence="8" id="KW-0626">Porin</keyword>
<keyword evidence="6 11" id="KW-0732">Signal</keyword>
<keyword evidence="7" id="KW-0406">Ion transport</keyword>
<dbReference type="KEGG" id="ptes:JQU52_05180"/>
<dbReference type="Gene3D" id="2.40.160.10">
    <property type="entry name" value="Porin"/>
    <property type="match status" value="1"/>
</dbReference>